<keyword evidence="7 10" id="KW-1133">Transmembrane helix</keyword>
<dbReference type="Pfam" id="PF08612">
    <property type="entry name" value="Med20"/>
    <property type="match status" value="1"/>
</dbReference>
<evidence type="ECO:0000313" key="12">
    <source>
        <dbReference type="EMBL" id="KAJ2781848.1"/>
    </source>
</evidence>
<keyword evidence="8 10" id="KW-0472">Membrane</keyword>
<feature type="transmembrane region" description="Helical" evidence="10">
    <location>
        <begin position="303"/>
        <end position="321"/>
    </location>
</feature>
<dbReference type="FunFam" id="1.20.1740.10:FF:000001">
    <property type="entry name" value="Amino acid permease"/>
    <property type="match status" value="1"/>
</dbReference>
<feature type="transmembrane region" description="Helical" evidence="10">
    <location>
        <begin position="495"/>
        <end position="514"/>
    </location>
</feature>
<dbReference type="AlphaFoldDB" id="A0A9W8HBJ7"/>
<dbReference type="PROSITE" id="PS00218">
    <property type="entry name" value="AMINO_ACID_PERMEASE_1"/>
    <property type="match status" value="1"/>
</dbReference>
<feature type="transmembrane region" description="Helical" evidence="10">
    <location>
        <begin position="415"/>
        <end position="434"/>
    </location>
</feature>
<evidence type="ECO:0000313" key="13">
    <source>
        <dbReference type="Proteomes" id="UP001140172"/>
    </source>
</evidence>
<dbReference type="GO" id="GO:0016592">
    <property type="term" value="C:mediator complex"/>
    <property type="evidence" value="ECO:0007669"/>
    <property type="project" value="InterPro"/>
</dbReference>
<dbReference type="GO" id="GO:0003712">
    <property type="term" value="F:transcription coregulator activity"/>
    <property type="evidence" value="ECO:0007669"/>
    <property type="project" value="InterPro"/>
</dbReference>
<keyword evidence="5 10" id="KW-0812">Transmembrane</keyword>
<dbReference type="OrthoDB" id="3900342at2759"/>
<evidence type="ECO:0000259" key="11">
    <source>
        <dbReference type="Pfam" id="PF00324"/>
    </source>
</evidence>
<dbReference type="EMBL" id="JANBUM010000196">
    <property type="protein sequence ID" value="KAJ2781848.1"/>
    <property type="molecule type" value="Genomic_DNA"/>
</dbReference>
<comment type="similarity">
    <text evidence="3">Belongs to the Mediator complex subunit 20 family.</text>
</comment>
<dbReference type="GO" id="GO:0006357">
    <property type="term" value="P:regulation of transcription by RNA polymerase II"/>
    <property type="evidence" value="ECO:0007669"/>
    <property type="project" value="InterPro"/>
</dbReference>
<accession>A0A9W8HBJ7</accession>
<keyword evidence="6" id="KW-0029">Amino-acid transport</keyword>
<feature type="transmembrane region" description="Helical" evidence="10">
    <location>
        <begin position="273"/>
        <end position="297"/>
    </location>
</feature>
<evidence type="ECO:0000256" key="8">
    <source>
        <dbReference type="ARBA" id="ARBA00023136"/>
    </source>
</evidence>
<evidence type="ECO:0000256" key="4">
    <source>
        <dbReference type="ARBA" id="ARBA00022448"/>
    </source>
</evidence>
<proteinExistence type="inferred from homology"/>
<keyword evidence="9" id="KW-0539">Nucleus</keyword>
<dbReference type="InterPro" id="IPR050524">
    <property type="entry name" value="APC_YAT"/>
</dbReference>
<evidence type="ECO:0000256" key="6">
    <source>
        <dbReference type="ARBA" id="ARBA00022970"/>
    </source>
</evidence>
<dbReference type="Gene3D" id="1.20.1740.10">
    <property type="entry name" value="Amino acid/polyamine transporter I"/>
    <property type="match status" value="1"/>
</dbReference>
<evidence type="ECO:0000256" key="7">
    <source>
        <dbReference type="ARBA" id="ARBA00022989"/>
    </source>
</evidence>
<evidence type="ECO:0000256" key="5">
    <source>
        <dbReference type="ARBA" id="ARBA00022692"/>
    </source>
</evidence>
<keyword evidence="13" id="KW-1185">Reference proteome</keyword>
<evidence type="ECO:0000256" key="1">
    <source>
        <dbReference type="ARBA" id="ARBA00004123"/>
    </source>
</evidence>
<dbReference type="Pfam" id="PF00324">
    <property type="entry name" value="AA_permease"/>
    <property type="match status" value="1"/>
</dbReference>
<name>A0A9W8HBJ7_9FUNG</name>
<reference evidence="12" key="1">
    <citation type="submission" date="2022-07" db="EMBL/GenBank/DDBJ databases">
        <title>Phylogenomic reconstructions and comparative analyses of Kickxellomycotina fungi.</title>
        <authorList>
            <person name="Reynolds N.K."/>
            <person name="Stajich J.E."/>
            <person name="Barry K."/>
            <person name="Grigoriev I.V."/>
            <person name="Crous P."/>
            <person name="Smith M.E."/>
        </authorList>
    </citation>
    <scope>NUCLEOTIDE SEQUENCE</scope>
    <source>
        <strain evidence="12">BCRC 34489</strain>
    </source>
</reference>
<sequence>MAGSTWVLWWKDAQGTASLGLLQERLLRGLRANLKGRWSMDTRLFHSPHNFVSIQGLKVTSDTDTQQTEPRGTASDQSMYLVARGQGAQRRQFFVMASNRVVVETEPEMESIILRLKNLWTPRQSARIEGYSYEGDDWIIRTGNLMVGTSYKGLIIEINYLPCSNPEQTRGLMRELLVMILPPDAQVDANNGVDYRRASLDPHRMTDLHTAYQYHDIPKVDSPIVSIHRRSFTYPVEEELHHEEKHDVESISSQGADVPGQPRLQRKLKSRQMSMIAIGGTIGTGLFIGSGTTLATAGPAGCLIAYIVMGSMVFFVCTSLGEMSTFIPTSDPFNHFAARFLEPSLGFAFGWNYWYSWMLTVGSELVACGLVVQFWLPHLTGAIWSLIALVVMFLLNAISVKGYGESEFWMSSLKVLTVFVFLIVGILTIAGAVGGDRIGGRNWHVEGAPFRDHIVGILKACIVAAFSFQGTEIIGVTVGESANPRRDVPRAIRSVFWRILFFYVSSILIIGLVIPNTDKNLANATGASDVAISPFTMVFQKAGADWAAHVMNAVVLITVLSAGNSGLYACTRVLWVLAKENKAPRWFRKVTKAGVPIWALAFTALCSTVIFCYGTIWPKFDAPSFVSTYLALPLFFVFWLGWKYTKKSKWIKLVDIDLVTGTLLEMERNGEIEVFPPQASRSWKNYIRWMHRKPS</sequence>
<feature type="transmembrane region" description="Helical" evidence="10">
    <location>
        <begin position="354"/>
        <end position="376"/>
    </location>
</feature>
<evidence type="ECO:0000256" key="3">
    <source>
        <dbReference type="ARBA" id="ARBA00010743"/>
    </source>
</evidence>
<comment type="subcellular location">
    <subcellularLocation>
        <location evidence="2">Membrane</location>
        <topology evidence="2">Multi-pass membrane protein</topology>
    </subcellularLocation>
    <subcellularLocation>
        <location evidence="1">Nucleus</location>
    </subcellularLocation>
</comment>
<dbReference type="GO" id="GO:0015171">
    <property type="term" value="F:amino acid transmembrane transporter activity"/>
    <property type="evidence" value="ECO:0007669"/>
    <property type="project" value="TreeGrafter"/>
</dbReference>
<evidence type="ECO:0000256" key="9">
    <source>
        <dbReference type="ARBA" id="ARBA00023242"/>
    </source>
</evidence>
<gene>
    <name evidence="12" type="ORF">GGI15_003106</name>
</gene>
<dbReference type="Proteomes" id="UP001140172">
    <property type="component" value="Unassembled WGS sequence"/>
</dbReference>
<comment type="caution">
    <text evidence="12">The sequence shown here is derived from an EMBL/GenBank/DDBJ whole genome shotgun (WGS) entry which is preliminary data.</text>
</comment>
<protein>
    <recommendedName>
        <fullName evidence="11">Amino acid permease/ SLC12A domain-containing protein</fullName>
    </recommendedName>
</protein>
<feature type="transmembrane region" description="Helical" evidence="10">
    <location>
        <begin position="595"/>
        <end position="616"/>
    </location>
</feature>
<dbReference type="PANTHER" id="PTHR43341">
    <property type="entry name" value="AMINO ACID PERMEASE"/>
    <property type="match status" value="1"/>
</dbReference>
<dbReference type="GO" id="GO:0016020">
    <property type="term" value="C:membrane"/>
    <property type="evidence" value="ECO:0007669"/>
    <property type="project" value="UniProtKB-SubCell"/>
</dbReference>
<dbReference type="PANTHER" id="PTHR43341:SF1">
    <property type="entry name" value="GENERAL AMINO-ACID PERMEASE GAP1"/>
    <property type="match status" value="1"/>
</dbReference>
<evidence type="ECO:0000256" key="2">
    <source>
        <dbReference type="ARBA" id="ARBA00004141"/>
    </source>
</evidence>
<dbReference type="Gene3D" id="3.30.310.180">
    <property type="match status" value="1"/>
</dbReference>
<dbReference type="InterPro" id="IPR013921">
    <property type="entry name" value="Mediator_Med20"/>
</dbReference>
<feature type="domain" description="Amino acid permease/ SLC12A" evidence="11">
    <location>
        <begin position="273"/>
        <end position="611"/>
    </location>
</feature>
<keyword evidence="4" id="KW-0813">Transport</keyword>
<dbReference type="InterPro" id="IPR004840">
    <property type="entry name" value="Amino_acid_permease_CS"/>
</dbReference>
<dbReference type="InterPro" id="IPR004841">
    <property type="entry name" value="AA-permease/SLC12A_dom"/>
</dbReference>
<feature type="transmembrane region" description="Helical" evidence="10">
    <location>
        <begin position="553"/>
        <end position="575"/>
    </location>
</feature>
<feature type="transmembrane region" description="Helical" evidence="10">
    <location>
        <begin position="622"/>
        <end position="642"/>
    </location>
</feature>
<organism evidence="12 13">
    <name type="scientific">Coemansia interrupta</name>
    <dbReference type="NCBI Taxonomy" id="1126814"/>
    <lineage>
        <taxon>Eukaryota</taxon>
        <taxon>Fungi</taxon>
        <taxon>Fungi incertae sedis</taxon>
        <taxon>Zoopagomycota</taxon>
        <taxon>Kickxellomycotina</taxon>
        <taxon>Kickxellomycetes</taxon>
        <taxon>Kickxellales</taxon>
        <taxon>Kickxellaceae</taxon>
        <taxon>Coemansia</taxon>
    </lineage>
</organism>
<evidence type="ECO:0000256" key="10">
    <source>
        <dbReference type="SAM" id="Phobius"/>
    </source>
</evidence>
<feature type="transmembrane region" description="Helical" evidence="10">
    <location>
        <begin position="382"/>
        <end position="403"/>
    </location>
</feature>